<dbReference type="PRINTS" id="PR00364">
    <property type="entry name" value="DISEASERSIST"/>
</dbReference>
<dbReference type="SUPFAM" id="SSF52540">
    <property type="entry name" value="P-loop containing nucleoside triphosphate hydrolases"/>
    <property type="match status" value="1"/>
</dbReference>
<dbReference type="SMART" id="SM00255">
    <property type="entry name" value="TIR"/>
    <property type="match status" value="1"/>
</dbReference>
<dbReference type="InterPro" id="IPR000157">
    <property type="entry name" value="TIR_dom"/>
</dbReference>
<proteinExistence type="predicted"/>
<dbReference type="InterPro" id="IPR027417">
    <property type="entry name" value="P-loop_NTPase"/>
</dbReference>
<dbReference type="Gene3D" id="2.120.10.80">
    <property type="entry name" value="Kelch-type beta propeller"/>
    <property type="match status" value="1"/>
</dbReference>
<organism evidence="2 3">
    <name type="scientific">Brassica napus</name>
    <name type="common">Rape</name>
    <dbReference type="NCBI Taxonomy" id="3708"/>
    <lineage>
        <taxon>Eukaryota</taxon>
        <taxon>Viridiplantae</taxon>
        <taxon>Streptophyta</taxon>
        <taxon>Embryophyta</taxon>
        <taxon>Tracheophyta</taxon>
        <taxon>Spermatophyta</taxon>
        <taxon>Magnoliopsida</taxon>
        <taxon>eudicotyledons</taxon>
        <taxon>Gunneridae</taxon>
        <taxon>Pentapetalae</taxon>
        <taxon>rosids</taxon>
        <taxon>malvids</taxon>
        <taxon>Brassicales</taxon>
        <taxon>Brassicaceae</taxon>
        <taxon>Brassiceae</taxon>
        <taxon>Brassica</taxon>
    </lineage>
</organism>
<dbReference type="GO" id="GO:0043531">
    <property type="term" value="F:ADP binding"/>
    <property type="evidence" value="ECO:0007669"/>
    <property type="project" value="InterPro"/>
</dbReference>
<keyword evidence="3" id="KW-1185">Reference proteome</keyword>
<dbReference type="InterPro" id="IPR044974">
    <property type="entry name" value="Disease_R_plants"/>
</dbReference>
<dbReference type="PaxDb" id="3708-A0A078I699"/>
<name>A0A078I699_BRANA</name>
<dbReference type="Pfam" id="PF00931">
    <property type="entry name" value="NB-ARC"/>
    <property type="match status" value="1"/>
</dbReference>
<dbReference type="SUPFAM" id="SSF117281">
    <property type="entry name" value="Kelch motif"/>
    <property type="match status" value="1"/>
</dbReference>
<reference evidence="2 3" key="1">
    <citation type="journal article" date="2014" name="Science">
        <title>Plant genetics. Early allopolyploid evolution in the post-Neolithic Brassica napus oilseed genome.</title>
        <authorList>
            <person name="Chalhoub B."/>
            <person name="Denoeud F."/>
            <person name="Liu S."/>
            <person name="Parkin I.A."/>
            <person name="Tang H."/>
            <person name="Wang X."/>
            <person name="Chiquet J."/>
            <person name="Belcram H."/>
            <person name="Tong C."/>
            <person name="Samans B."/>
            <person name="Correa M."/>
            <person name="Da Silva C."/>
            <person name="Just J."/>
            <person name="Falentin C."/>
            <person name="Koh C.S."/>
            <person name="Le Clainche I."/>
            <person name="Bernard M."/>
            <person name="Bento P."/>
            <person name="Noel B."/>
            <person name="Labadie K."/>
            <person name="Alberti A."/>
            <person name="Charles M."/>
            <person name="Arnaud D."/>
            <person name="Guo H."/>
            <person name="Daviaud C."/>
            <person name="Alamery S."/>
            <person name="Jabbari K."/>
            <person name="Zhao M."/>
            <person name="Edger P.P."/>
            <person name="Chelaifa H."/>
            <person name="Tack D."/>
            <person name="Lassalle G."/>
            <person name="Mestiri I."/>
            <person name="Schnel N."/>
            <person name="Le Paslier M.C."/>
            <person name="Fan G."/>
            <person name="Renault V."/>
            <person name="Bayer P.E."/>
            <person name="Golicz A.A."/>
            <person name="Manoli S."/>
            <person name="Lee T.H."/>
            <person name="Thi V.H."/>
            <person name="Chalabi S."/>
            <person name="Hu Q."/>
            <person name="Fan C."/>
            <person name="Tollenaere R."/>
            <person name="Lu Y."/>
            <person name="Battail C."/>
            <person name="Shen J."/>
            <person name="Sidebottom C.H."/>
            <person name="Wang X."/>
            <person name="Canaguier A."/>
            <person name="Chauveau A."/>
            <person name="Berard A."/>
            <person name="Deniot G."/>
            <person name="Guan M."/>
            <person name="Liu Z."/>
            <person name="Sun F."/>
            <person name="Lim Y.P."/>
            <person name="Lyons E."/>
            <person name="Town C.D."/>
            <person name="Bancroft I."/>
            <person name="Wang X."/>
            <person name="Meng J."/>
            <person name="Ma J."/>
            <person name="Pires J.C."/>
            <person name="King G.J."/>
            <person name="Brunel D."/>
            <person name="Delourme R."/>
            <person name="Renard M."/>
            <person name="Aury J.M."/>
            <person name="Adams K.L."/>
            <person name="Batley J."/>
            <person name="Snowdon R.J."/>
            <person name="Tost J."/>
            <person name="Edwards D."/>
            <person name="Zhou Y."/>
            <person name="Hua W."/>
            <person name="Sharpe A.G."/>
            <person name="Paterson A.H."/>
            <person name="Guan C."/>
            <person name="Wincker P."/>
        </authorList>
    </citation>
    <scope>NUCLEOTIDE SEQUENCE [LARGE SCALE GENOMIC DNA]</scope>
    <source>
        <strain evidence="3">cv. Darmor-bzh</strain>
    </source>
</reference>
<dbReference type="InterPro" id="IPR057499">
    <property type="entry name" value="Kelch_FKB95"/>
</dbReference>
<dbReference type="OMA" id="EPTENLM"/>
<dbReference type="InterPro" id="IPR001611">
    <property type="entry name" value="Leu-rich_rpt"/>
</dbReference>
<dbReference type="Gene3D" id="3.40.50.10140">
    <property type="entry name" value="Toll/interleukin-1 receptor homology (TIR) domain"/>
    <property type="match status" value="1"/>
</dbReference>
<dbReference type="InterPro" id="IPR015915">
    <property type="entry name" value="Kelch-typ_b-propeller"/>
</dbReference>
<dbReference type="InterPro" id="IPR002182">
    <property type="entry name" value="NB-ARC"/>
</dbReference>
<dbReference type="Gramene" id="CDY46415">
    <property type="protein sequence ID" value="CDY46415"/>
    <property type="gene ID" value="GSBRNA2T00083962001"/>
</dbReference>
<evidence type="ECO:0000313" key="2">
    <source>
        <dbReference type="EMBL" id="CDY46415.1"/>
    </source>
</evidence>
<dbReference type="EMBL" id="LK032666">
    <property type="protein sequence ID" value="CDY46415.1"/>
    <property type="molecule type" value="Genomic_DNA"/>
</dbReference>
<dbReference type="PROSITE" id="PS51450">
    <property type="entry name" value="LRR"/>
    <property type="match status" value="1"/>
</dbReference>
<dbReference type="Pfam" id="PF01582">
    <property type="entry name" value="TIR"/>
    <property type="match status" value="1"/>
</dbReference>
<dbReference type="Gene3D" id="3.80.10.10">
    <property type="entry name" value="Ribonuclease Inhibitor"/>
    <property type="match status" value="2"/>
</dbReference>
<dbReference type="Proteomes" id="UP000028999">
    <property type="component" value="Unassembled WGS sequence"/>
</dbReference>
<dbReference type="GO" id="GO:0006952">
    <property type="term" value="P:defense response"/>
    <property type="evidence" value="ECO:0007669"/>
    <property type="project" value="InterPro"/>
</dbReference>
<dbReference type="SUPFAM" id="SSF52058">
    <property type="entry name" value="L domain-like"/>
    <property type="match status" value="1"/>
</dbReference>
<evidence type="ECO:0000259" key="1">
    <source>
        <dbReference type="SMART" id="SM00255"/>
    </source>
</evidence>
<sequence length="1189" mass="134147">MVESLIPGLMDDVAELCLSRIPRSSFQIISQVCSRWRRFLRSERYAAVRKLTGSVEELMCVLQDDQYCEVFDCSGNKLGRMPPVPGLLKSGSGLATLDGGNIVFIGGKYHEGEYDNAASADVYEFNPATNRWRKLADMNIPRYNFGYAVVDGLLYVIRGFTSYGDKLLSLEVYNPKTNKWSLMDCPYRPTSSCAFAFSFKSKLFVADSGSSFIDIYDPKMETWDQLDSGQELWVYSCAVIRNKVYLLKIFNSGMGVFDPEKNSWSSVSVPPFNGHELMFILGQMNNKVILAAQGFRTQGPFEMDFEEHSKRFGEEEIQRWREAMKIVGNISGFLKMILQSEMETDVMSKPHRLKFDAFLSFRGEETRHNITKRIYDALNVKEKFRVFRDNDGLEGGGDETSPNIVEAMKDSAASVVVSYALHVRNVSETPENSVDEDMIELVVKSVLAQVSNTPEKVGEYTTTLAKAFYNKIIAEFEHRVFISNVRENSSDQDGLVNLQKSFIKALLRSVPEIEDANGGREKIRTSVHEKKILVVLDDIDNVDQVDALVGEKSWYGEGTVIVITTRDEEILRRLSVNQKYEVNCLTEMQALKLFSYHSLGKEEPTENLMELSKKIVKITGLLPLAIEVFVFLDIACLFLKMEIKKEEVIDVLKGCGFKAEAALNVLRQKSLGSSSIQGIVLDFKKKLARDPSAQDIALRTLHDKPGIRSVFSYLKNKFVKFPAEEKPKSSEITIPVEHFVPMKKLRLLQINHVELEGDLKLLPSELKWIQWRGCPLKDVPPVFLARQLAVLDLADSGIRRVQSLHRKEMDGNLKVVNLRGCHSLEAIPDLSNHKSLEKLILERCMLLVKVPRSVGNLSKLLQLDFSYCSNLTEFLVDVSGLKSLEKLFLSGCSNLSVLPENIGDMPCLKELLLGTGCSQLGDISLPSSLEGLLNLRELSLYDCRELKCLPPVPCNLEQLNLANCFSLESISDLSKLKILHELNLTNCEKVDDIPGLEHLKALERLYMSGCNSKCSSEVKKRLSKASLKMMVNLSLPGNRIPVWLSQGPLRYTTQPNRELRGVILAVVVALEQECKDDYQLPDVVEVQAKILKLDLALYTHTLHLSGVPRTSDDQLHICRYPAMHPMVTMFKDGYTIQVTKREPPVRQGVELKMHGIHLVYEGDDDFKGEESGFTETQNLPNFFSTVEEK</sequence>
<dbReference type="CDD" id="cd22152">
    <property type="entry name" value="F-box_AtAFR-like"/>
    <property type="match status" value="1"/>
</dbReference>
<feature type="domain" description="TIR" evidence="1">
    <location>
        <begin position="354"/>
        <end position="513"/>
    </location>
</feature>
<gene>
    <name evidence="2" type="primary">BnaA08g20150D</name>
    <name evidence="2" type="ORF">GSBRNA2T00083962001</name>
</gene>
<dbReference type="Pfam" id="PF25210">
    <property type="entry name" value="Kelch_FKB95"/>
    <property type="match status" value="1"/>
</dbReference>
<dbReference type="InterPro" id="IPR035897">
    <property type="entry name" value="Toll_tir_struct_dom_sf"/>
</dbReference>
<dbReference type="PANTHER" id="PTHR11017:SF469">
    <property type="entry name" value="TIR DOMAIN-CONTAINING PROTEIN"/>
    <property type="match status" value="1"/>
</dbReference>
<dbReference type="PANTHER" id="PTHR11017">
    <property type="entry name" value="LEUCINE-RICH REPEAT-CONTAINING PROTEIN"/>
    <property type="match status" value="1"/>
</dbReference>
<evidence type="ECO:0000313" key="3">
    <source>
        <dbReference type="Proteomes" id="UP000028999"/>
    </source>
</evidence>
<dbReference type="SUPFAM" id="SSF52200">
    <property type="entry name" value="Toll/Interleukin receptor TIR domain"/>
    <property type="match status" value="1"/>
</dbReference>
<accession>A0A078I699</accession>
<dbReference type="InterPro" id="IPR006652">
    <property type="entry name" value="Kelch_1"/>
</dbReference>
<dbReference type="InterPro" id="IPR032675">
    <property type="entry name" value="LRR_dom_sf"/>
</dbReference>
<dbReference type="AlphaFoldDB" id="A0A078I699"/>
<dbReference type="Gene3D" id="3.40.50.300">
    <property type="entry name" value="P-loop containing nucleotide triphosphate hydrolases"/>
    <property type="match status" value="1"/>
</dbReference>
<dbReference type="SMART" id="SM00612">
    <property type="entry name" value="Kelch"/>
    <property type="match status" value="2"/>
</dbReference>
<dbReference type="GO" id="GO:0007165">
    <property type="term" value="P:signal transduction"/>
    <property type="evidence" value="ECO:0007669"/>
    <property type="project" value="InterPro"/>
</dbReference>
<protein>
    <submittedName>
        <fullName evidence="2">BnaA08g20150D protein</fullName>
    </submittedName>
</protein>